<reference evidence="4 5" key="1">
    <citation type="journal article" date="2015" name="Genome Biol.">
        <title>Comparative genomics of Steinernema reveals deeply conserved gene regulatory networks.</title>
        <authorList>
            <person name="Dillman A.R."/>
            <person name="Macchietto M."/>
            <person name="Porter C.F."/>
            <person name="Rogers A."/>
            <person name="Williams B."/>
            <person name="Antoshechkin I."/>
            <person name="Lee M.M."/>
            <person name="Goodwin Z."/>
            <person name="Lu X."/>
            <person name="Lewis E.E."/>
            <person name="Goodrich-Blair H."/>
            <person name="Stock S.P."/>
            <person name="Adams B.J."/>
            <person name="Sternberg P.W."/>
            <person name="Mortazavi A."/>
        </authorList>
    </citation>
    <scope>NUCLEOTIDE SEQUENCE [LARGE SCALE GENOMIC DNA]</scope>
    <source>
        <strain evidence="4 5">ALL</strain>
    </source>
</reference>
<evidence type="ECO:0000313" key="5">
    <source>
        <dbReference type="Proteomes" id="UP000298663"/>
    </source>
</evidence>
<dbReference type="PRINTS" id="PR00700">
    <property type="entry name" value="PRTYPHPHTASE"/>
</dbReference>
<gene>
    <name evidence="4" type="ORF">L596_018251</name>
</gene>
<dbReference type="PROSITE" id="PS00383">
    <property type="entry name" value="TYR_PHOSPHATASE_1"/>
    <property type="match status" value="1"/>
</dbReference>
<feature type="domain" description="Tyrosine-protein phosphatase" evidence="2">
    <location>
        <begin position="136"/>
        <end position="371"/>
    </location>
</feature>
<dbReference type="PROSITE" id="PS50056">
    <property type="entry name" value="TYR_PHOSPHATASE_2"/>
    <property type="match status" value="1"/>
</dbReference>
<evidence type="ECO:0000313" key="4">
    <source>
        <dbReference type="EMBL" id="TKR77241.1"/>
    </source>
</evidence>
<dbReference type="PANTHER" id="PTHR46163">
    <property type="entry name" value="TYROSINE-PROTEIN PHOSPHATASE-RELATED"/>
    <property type="match status" value="1"/>
</dbReference>
<organism evidence="4 5">
    <name type="scientific">Steinernema carpocapsae</name>
    <name type="common">Entomopathogenic nematode</name>
    <dbReference type="NCBI Taxonomy" id="34508"/>
    <lineage>
        <taxon>Eukaryota</taxon>
        <taxon>Metazoa</taxon>
        <taxon>Ecdysozoa</taxon>
        <taxon>Nematoda</taxon>
        <taxon>Chromadorea</taxon>
        <taxon>Rhabditida</taxon>
        <taxon>Tylenchina</taxon>
        <taxon>Panagrolaimomorpha</taxon>
        <taxon>Strongyloidoidea</taxon>
        <taxon>Steinernematidae</taxon>
        <taxon>Steinernema</taxon>
    </lineage>
</organism>
<name>A0A4U5N535_STECR</name>
<dbReference type="SMART" id="SM00194">
    <property type="entry name" value="PTPc"/>
    <property type="match status" value="1"/>
</dbReference>
<dbReference type="InterPro" id="IPR052782">
    <property type="entry name" value="Oocyte-zygote_transition_reg"/>
</dbReference>
<dbReference type="InterPro" id="IPR000387">
    <property type="entry name" value="Tyr_Pase_dom"/>
</dbReference>
<dbReference type="InterPro" id="IPR029021">
    <property type="entry name" value="Prot-tyrosine_phosphatase-like"/>
</dbReference>
<evidence type="ECO:0000259" key="2">
    <source>
        <dbReference type="PROSITE" id="PS50055"/>
    </source>
</evidence>
<reference evidence="4 5" key="2">
    <citation type="journal article" date="2019" name="G3 (Bethesda)">
        <title>Hybrid Assembly of the Genome of the Entomopathogenic Nematode Steinernema carpocapsae Identifies the X-Chromosome.</title>
        <authorList>
            <person name="Serra L."/>
            <person name="Macchietto M."/>
            <person name="Macias-Munoz A."/>
            <person name="McGill C.J."/>
            <person name="Rodriguez I.M."/>
            <person name="Rodriguez B."/>
            <person name="Murad R."/>
            <person name="Mortazavi A."/>
        </authorList>
    </citation>
    <scope>NUCLEOTIDE SEQUENCE [LARGE SCALE GENOMIC DNA]</scope>
    <source>
        <strain evidence="4 5">ALL</strain>
    </source>
</reference>
<dbReference type="InterPro" id="IPR003595">
    <property type="entry name" value="Tyr_Pase_cat"/>
</dbReference>
<keyword evidence="5" id="KW-1185">Reference proteome</keyword>
<feature type="region of interest" description="Disordered" evidence="1">
    <location>
        <begin position="1"/>
        <end position="89"/>
    </location>
</feature>
<sequence length="401" mass="45947">MPPKGSEPAEERSVRRKKERISGRKMPSTDKKGSKAALKPPATKNSGEPRPKKNQSLETPPKGPMSLYMAPGSDASSGNEQGPRLTKEQLRPIAMKWVKRTLEKGVEGLRMEFASQKKPVDPDLMKEFQVNWPLGKNRYKDVGCLDSTRVVLNPKSVDSDYIHANYVSTPHNDKRFICTQGPLDTTIQDFWRMIIQERTSIILMLCNIVEKGMKKCAEYWPQKPGERMNFDNISILCVNIINKFEPRMDSPSKVHIRLTGIRIFVDDALHLNVDHVQWVDWPDRGVPPCDLTAIGLLNHLRRTAFPIVVHCSAGIGRTGSIVMLEYMLERLMVGEEIENMEVLLNRLRAQRAYSIQTDHQYLYIHRVMLQYFVKKGVIPNLPEVMYGMKGFVAEYEKYCEF</sequence>
<dbReference type="GO" id="GO:0004725">
    <property type="term" value="F:protein tyrosine phosphatase activity"/>
    <property type="evidence" value="ECO:0007669"/>
    <property type="project" value="InterPro"/>
</dbReference>
<evidence type="ECO:0000256" key="1">
    <source>
        <dbReference type="SAM" id="MobiDB-lite"/>
    </source>
</evidence>
<dbReference type="STRING" id="34508.A0A4U5N535"/>
<protein>
    <recommendedName>
        <fullName evidence="6">Tyrosine-protein phosphatase domain-containing protein</fullName>
    </recommendedName>
</protein>
<dbReference type="AlphaFoldDB" id="A0A4U5N535"/>
<evidence type="ECO:0008006" key="6">
    <source>
        <dbReference type="Google" id="ProtNLM"/>
    </source>
</evidence>
<proteinExistence type="predicted"/>
<dbReference type="Pfam" id="PF00102">
    <property type="entry name" value="Y_phosphatase"/>
    <property type="match status" value="1"/>
</dbReference>
<dbReference type="CDD" id="cd00047">
    <property type="entry name" value="PTPc"/>
    <property type="match status" value="1"/>
</dbReference>
<comment type="caution">
    <text evidence="4">The sequence shown here is derived from an EMBL/GenBank/DDBJ whole genome shotgun (WGS) entry which is preliminary data.</text>
</comment>
<dbReference type="EMBL" id="AZBU02000005">
    <property type="protein sequence ID" value="TKR77241.1"/>
    <property type="molecule type" value="Genomic_DNA"/>
</dbReference>
<dbReference type="Proteomes" id="UP000298663">
    <property type="component" value="Unassembled WGS sequence"/>
</dbReference>
<dbReference type="Gene3D" id="3.90.190.10">
    <property type="entry name" value="Protein tyrosine phosphatase superfamily"/>
    <property type="match status" value="1"/>
</dbReference>
<dbReference type="InterPro" id="IPR000242">
    <property type="entry name" value="PTP_cat"/>
</dbReference>
<feature type="domain" description="Tyrosine specific protein phosphatases" evidence="3">
    <location>
        <begin position="306"/>
        <end position="362"/>
    </location>
</feature>
<dbReference type="OrthoDB" id="10253954at2759"/>
<dbReference type="InterPro" id="IPR016130">
    <property type="entry name" value="Tyr_Pase_AS"/>
</dbReference>
<dbReference type="SUPFAM" id="SSF52799">
    <property type="entry name" value="(Phosphotyrosine protein) phosphatases II"/>
    <property type="match status" value="1"/>
</dbReference>
<dbReference type="PROSITE" id="PS50055">
    <property type="entry name" value="TYR_PHOSPHATASE_PTP"/>
    <property type="match status" value="1"/>
</dbReference>
<evidence type="ECO:0000259" key="3">
    <source>
        <dbReference type="PROSITE" id="PS50056"/>
    </source>
</evidence>
<accession>A0A4U5N535</accession>
<dbReference type="SMART" id="SM00404">
    <property type="entry name" value="PTPc_motif"/>
    <property type="match status" value="1"/>
</dbReference>
<dbReference type="PANTHER" id="PTHR46163:SF5">
    <property type="entry name" value="TYROSINE-PROTEIN PHOSPHATASE"/>
    <property type="match status" value="1"/>
</dbReference>